<proteinExistence type="predicted"/>
<dbReference type="EMBL" id="UFZQ01000001">
    <property type="protein sequence ID" value="STE86099.1"/>
    <property type="molecule type" value="Genomic_DNA"/>
</dbReference>
<dbReference type="Proteomes" id="UP000255460">
    <property type="component" value="Unassembled WGS sequence"/>
</dbReference>
<dbReference type="Pfam" id="PF06163">
    <property type="entry name" value="DUF977"/>
    <property type="match status" value="1"/>
</dbReference>
<dbReference type="InterPro" id="IPR010382">
    <property type="entry name" value="DUF977"/>
</dbReference>
<evidence type="ECO:0000313" key="1">
    <source>
        <dbReference type="EMBL" id="STE86099.1"/>
    </source>
</evidence>
<sequence length="153" mass="17593">MISGHEVIFKGGLVAKVFTQEEREKIKWQVVELVRQSGRETLRQLEAKTGATRYLMSVLARELVASGDVYNSGYGLFPSEQARKDWQNARKKLSRAKVKKPAVVDPDLIWSSPDGEIRRYDSRLNIICRECRKSEVMQRILAFYQGNFQDVAQ</sequence>
<organism evidence="1 2">
    <name type="scientific">Escherichia coli</name>
    <dbReference type="NCBI Taxonomy" id="562"/>
    <lineage>
        <taxon>Bacteria</taxon>
        <taxon>Pseudomonadati</taxon>
        <taxon>Pseudomonadota</taxon>
        <taxon>Gammaproteobacteria</taxon>
        <taxon>Enterobacterales</taxon>
        <taxon>Enterobacteriaceae</taxon>
        <taxon>Escherichia</taxon>
    </lineage>
</organism>
<dbReference type="AlphaFoldDB" id="A0A376KTT1"/>
<reference evidence="1 2" key="1">
    <citation type="submission" date="2018-06" db="EMBL/GenBank/DDBJ databases">
        <authorList>
            <consortium name="Pathogen Informatics"/>
            <person name="Doyle S."/>
        </authorList>
    </citation>
    <scope>NUCLEOTIDE SEQUENCE [LARGE SCALE GENOMIC DNA]</scope>
    <source>
        <strain evidence="1 2">NCTC10418</strain>
    </source>
</reference>
<evidence type="ECO:0000313" key="2">
    <source>
        <dbReference type="Proteomes" id="UP000255460"/>
    </source>
</evidence>
<name>A0A376KTT1_ECOLX</name>
<accession>A0A376KTT1</accession>
<gene>
    <name evidence="1" type="ORF">NCTC10418_03731</name>
</gene>
<protein>
    <submittedName>
        <fullName evidence="1">Putative prophage protein</fullName>
    </submittedName>
</protein>